<name>A0ABZ2PQP0_9NOCA</name>
<accession>A0ABZ2PQP0</accession>
<keyword evidence="6" id="KW-1185">Reference proteome</keyword>
<dbReference type="InterPro" id="IPR008927">
    <property type="entry name" value="6-PGluconate_DH-like_C_sf"/>
</dbReference>
<evidence type="ECO:0000256" key="2">
    <source>
        <dbReference type="ARBA" id="ARBA00023002"/>
    </source>
</evidence>
<dbReference type="InterPro" id="IPR003099">
    <property type="entry name" value="Prephen_DH"/>
</dbReference>
<feature type="region of interest" description="Disordered" evidence="3">
    <location>
        <begin position="1"/>
        <end position="38"/>
    </location>
</feature>
<dbReference type="SUPFAM" id="SSF51735">
    <property type="entry name" value="NAD(P)-binding Rossmann-fold domains"/>
    <property type="match status" value="1"/>
</dbReference>
<evidence type="ECO:0000313" key="5">
    <source>
        <dbReference type="EMBL" id="WXG71505.1"/>
    </source>
</evidence>
<dbReference type="InterPro" id="IPR046825">
    <property type="entry name" value="PDH_C"/>
</dbReference>
<feature type="compositionally biased region" description="Pro residues" evidence="3">
    <location>
        <begin position="7"/>
        <end position="16"/>
    </location>
</feature>
<gene>
    <name evidence="5" type="ORF">WDS16_14045</name>
</gene>
<protein>
    <submittedName>
        <fullName evidence="5">Prephenate dehydrogenase dimerization domain-containing protein</fullName>
    </submittedName>
</protein>
<dbReference type="PANTHER" id="PTHR21363">
    <property type="entry name" value="PREPHENATE DEHYDROGENASE"/>
    <property type="match status" value="1"/>
</dbReference>
<dbReference type="Pfam" id="PF20463">
    <property type="entry name" value="PDH_C"/>
    <property type="match status" value="1"/>
</dbReference>
<dbReference type="EMBL" id="CP147846">
    <property type="protein sequence ID" value="WXG71505.1"/>
    <property type="molecule type" value="Genomic_DNA"/>
</dbReference>
<dbReference type="Gene3D" id="3.40.50.720">
    <property type="entry name" value="NAD(P)-binding Rossmann-like Domain"/>
    <property type="match status" value="1"/>
</dbReference>
<comment type="similarity">
    <text evidence="1">Belongs to the prephenate/arogenate dehydrogenase family.</text>
</comment>
<evidence type="ECO:0000256" key="1">
    <source>
        <dbReference type="ARBA" id="ARBA00007964"/>
    </source>
</evidence>
<dbReference type="PROSITE" id="PS51176">
    <property type="entry name" value="PDH_ADH"/>
    <property type="match status" value="1"/>
</dbReference>
<evidence type="ECO:0000256" key="3">
    <source>
        <dbReference type="SAM" id="MobiDB-lite"/>
    </source>
</evidence>
<organism evidence="5 6">
    <name type="scientific">Rhodococcus sovatensis</name>
    <dbReference type="NCBI Taxonomy" id="1805840"/>
    <lineage>
        <taxon>Bacteria</taxon>
        <taxon>Bacillati</taxon>
        <taxon>Actinomycetota</taxon>
        <taxon>Actinomycetes</taxon>
        <taxon>Mycobacteriales</taxon>
        <taxon>Nocardiaceae</taxon>
        <taxon>Rhodococcus</taxon>
    </lineage>
</organism>
<dbReference type="SUPFAM" id="SSF48179">
    <property type="entry name" value="6-phosphogluconate dehydrogenase C-terminal domain-like"/>
    <property type="match status" value="1"/>
</dbReference>
<keyword evidence="2" id="KW-0560">Oxidoreductase</keyword>
<dbReference type="RefSeq" id="WP_338893206.1">
    <property type="nucleotide sequence ID" value="NZ_CP147846.1"/>
</dbReference>
<dbReference type="InterPro" id="IPR036291">
    <property type="entry name" value="NAD(P)-bd_dom_sf"/>
</dbReference>
<feature type="domain" description="Prephenate/arogenate dehydrogenase" evidence="4">
    <location>
        <begin position="45"/>
        <end position="320"/>
    </location>
</feature>
<dbReference type="InterPro" id="IPR050812">
    <property type="entry name" value="Preph/Arog_dehydrog"/>
</dbReference>
<evidence type="ECO:0000313" key="6">
    <source>
        <dbReference type="Proteomes" id="UP001432000"/>
    </source>
</evidence>
<dbReference type="Gene3D" id="1.10.3660.10">
    <property type="entry name" value="6-phosphogluconate dehydrogenase C-terminal like domain"/>
    <property type="match status" value="1"/>
</dbReference>
<reference evidence="5 6" key="1">
    <citation type="submission" date="2024-03" db="EMBL/GenBank/DDBJ databases">
        <title>Natural products discovery in diverse microorganisms through a two-stage MS feature dereplication strategy.</title>
        <authorList>
            <person name="Zhang R."/>
        </authorList>
    </citation>
    <scope>NUCLEOTIDE SEQUENCE [LARGE SCALE GENOMIC DNA]</scope>
    <source>
        <strain evidence="5 6">18930</strain>
    </source>
</reference>
<dbReference type="PANTHER" id="PTHR21363:SF0">
    <property type="entry name" value="PREPHENATE DEHYDROGENASE [NADP(+)]"/>
    <property type="match status" value="1"/>
</dbReference>
<proteinExistence type="inferred from homology"/>
<sequence>MTEQAPEPAPPQPPEAAPRQWHGNAHSSALNRATGPKAQNKKTPYDVIVIGGCGAVGSLLVGLLADDGLSVLTVDPSSESDTADRVSGDIRALDEDLAHTVKEAQVVVLAVPEFVALSTDLSLFGEDALVVETLSVKSGFAAVASTAPAGLQILGINPMFAPSLGMDGRPVAAVAHRAGARVDDFLHRIGTWGGRVVSVDVDQHDRVAAATQALTHAAVLAFGSALASLDVDPALVEAVAPPPARTALALLARISGGEPEVYWDVQAGNPYAESARHALATALADLDSAVTSGEESNFTRYLLHAGESVPDGDEYRALCARLFGIVREPAREEDRL</sequence>
<evidence type="ECO:0000259" key="4">
    <source>
        <dbReference type="PROSITE" id="PS51176"/>
    </source>
</evidence>
<dbReference type="Proteomes" id="UP001432000">
    <property type="component" value="Chromosome"/>
</dbReference>